<dbReference type="RefSeq" id="WP_013344066.1">
    <property type="nucleotide sequence ID" value="NC_014541.1"/>
</dbReference>
<evidence type="ECO:0000313" key="1">
    <source>
        <dbReference type="EMBL" id="ADN74760.1"/>
    </source>
</evidence>
<sequence length="220" mass="25429">MSDLNLLFDIKKDNLANELIRGQYEGNTWAAFFACAMLKNRRLIGRESDLTACLHQEYRREEVRELYEYCYLHSTLDLATYGKTPRAYLEAELGKIKYGSSAREAQDSPLLMLTFQVYLAIGVCILSELPDAIRQIDEADVPAKLKPLLAAGWLSWHLDDFKNNDVIRTEIVKLAMAEKLVELQHLYQERELLLRNSEFDAVVIRKLTDRIQQLEAETRS</sequence>
<gene>
    <name evidence="1" type="ordered locus">Fbal_0546</name>
</gene>
<dbReference type="GeneID" id="67180789"/>
<accession>E1SPU6</accession>
<name>E1SPU6_FERBD</name>
<dbReference type="AlphaFoldDB" id="E1SPU6"/>
<protein>
    <submittedName>
        <fullName evidence="1">Uncharacterized protein</fullName>
    </submittedName>
</protein>
<dbReference type="Proteomes" id="UP000006683">
    <property type="component" value="Chromosome"/>
</dbReference>
<dbReference type="EMBL" id="CP002209">
    <property type="protein sequence ID" value="ADN74760.1"/>
    <property type="molecule type" value="Genomic_DNA"/>
</dbReference>
<organism evidence="1 2">
    <name type="scientific">Ferrimonas balearica (strain DSM 9799 / CCM 4581 / KCTC 23876 / PAT)</name>
    <dbReference type="NCBI Taxonomy" id="550540"/>
    <lineage>
        <taxon>Bacteria</taxon>
        <taxon>Pseudomonadati</taxon>
        <taxon>Pseudomonadota</taxon>
        <taxon>Gammaproteobacteria</taxon>
        <taxon>Alteromonadales</taxon>
        <taxon>Ferrimonadaceae</taxon>
        <taxon>Ferrimonas</taxon>
    </lineage>
</organism>
<reference evidence="1 2" key="1">
    <citation type="journal article" date="2010" name="Stand. Genomic Sci.">
        <title>Complete genome sequence of Ferrimonas balearica type strain (PAT).</title>
        <authorList>
            <person name="Nolan M."/>
            <person name="Sikorski J."/>
            <person name="Davenport K."/>
            <person name="Lucas S."/>
            <person name="Glavina Del Rio T."/>
            <person name="Tice H."/>
            <person name="Cheng J."/>
            <person name="Goodwin L."/>
            <person name="Pitluck S."/>
            <person name="Liolios K."/>
            <person name="Ivanova N."/>
            <person name="Mavromatis K."/>
            <person name="Ovchinnikova G."/>
            <person name="Pati A."/>
            <person name="Chen A."/>
            <person name="Palaniappan K."/>
            <person name="Land M."/>
            <person name="Hauser L."/>
            <person name="Chang Y."/>
            <person name="Jeffries C."/>
            <person name="Tapia R."/>
            <person name="Brettin T."/>
            <person name="Detter J."/>
            <person name="Han C."/>
            <person name="Yasawong M."/>
            <person name="Rohde M."/>
            <person name="Tindall B."/>
            <person name="Goker M."/>
            <person name="Woyke T."/>
            <person name="Bristow J."/>
            <person name="Eisen J."/>
            <person name="Markowitz V."/>
            <person name="Hugenholtz P."/>
            <person name="Kyrpides N."/>
            <person name="Klenk H."/>
            <person name="Lapidus A."/>
        </authorList>
    </citation>
    <scope>NUCLEOTIDE SEQUENCE [LARGE SCALE GENOMIC DNA]</scope>
    <source>
        <strain evidence="2">DSM 9799 / CCM 4581 / KCTC 23876 / PAT</strain>
    </source>
</reference>
<evidence type="ECO:0000313" key="2">
    <source>
        <dbReference type="Proteomes" id="UP000006683"/>
    </source>
</evidence>
<keyword evidence="2" id="KW-1185">Reference proteome</keyword>
<proteinExistence type="predicted"/>
<dbReference type="STRING" id="550540.Fbal_0546"/>
<dbReference type="KEGG" id="fbl:Fbal_0546"/>
<dbReference type="HOGENOM" id="CLU_1254387_0_0_6"/>